<evidence type="ECO:0000256" key="2">
    <source>
        <dbReference type="ARBA" id="ARBA00007783"/>
    </source>
</evidence>
<evidence type="ECO:0000313" key="11">
    <source>
        <dbReference type="Proteomes" id="UP001139461"/>
    </source>
</evidence>
<name>A0A9X1U3V4_9FLAO</name>
<evidence type="ECO:0000256" key="7">
    <source>
        <dbReference type="ARBA" id="ARBA00023136"/>
    </source>
</evidence>
<evidence type="ECO:0000256" key="5">
    <source>
        <dbReference type="ARBA" id="ARBA00022692"/>
    </source>
</evidence>
<dbReference type="GO" id="GO:0140359">
    <property type="term" value="F:ABC-type transporter activity"/>
    <property type="evidence" value="ECO:0007669"/>
    <property type="project" value="InterPro"/>
</dbReference>
<evidence type="ECO:0000256" key="8">
    <source>
        <dbReference type="SAM" id="Phobius"/>
    </source>
</evidence>
<evidence type="ECO:0000256" key="1">
    <source>
        <dbReference type="ARBA" id="ARBA00004651"/>
    </source>
</evidence>
<dbReference type="InterPro" id="IPR013525">
    <property type="entry name" value="ABC2_TM"/>
</dbReference>
<dbReference type="RefSeq" id="WP_237603713.1">
    <property type="nucleotide sequence ID" value="NZ_JAIRBA010000028.1"/>
</dbReference>
<proteinExistence type="inferred from homology"/>
<feature type="transmembrane region" description="Helical" evidence="8">
    <location>
        <begin position="228"/>
        <end position="253"/>
    </location>
</feature>
<keyword evidence="6 8" id="KW-1133">Transmembrane helix</keyword>
<dbReference type="PANTHER" id="PTHR30294">
    <property type="entry name" value="MEMBRANE COMPONENT OF ABC TRANSPORTER YHHJ-RELATED"/>
    <property type="match status" value="1"/>
</dbReference>
<comment type="subcellular location">
    <subcellularLocation>
        <location evidence="1">Cell membrane</location>
        <topology evidence="1">Multi-pass membrane protein</topology>
    </subcellularLocation>
</comment>
<dbReference type="InterPro" id="IPR047817">
    <property type="entry name" value="ABC2_TM_bact-type"/>
</dbReference>
<dbReference type="GO" id="GO:0005886">
    <property type="term" value="C:plasma membrane"/>
    <property type="evidence" value="ECO:0007669"/>
    <property type="project" value="UniProtKB-SubCell"/>
</dbReference>
<keyword evidence="4" id="KW-1003">Cell membrane</keyword>
<dbReference type="Proteomes" id="UP001139461">
    <property type="component" value="Unassembled WGS sequence"/>
</dbReference>
<comment type="similarity">
    <text evidence="2">Belongs to the ABC-2 integral membrane protein family.</text>
</comment>
<feature type="transmembrane region" description="Helical" evidence="8">
    <location>
        <begin position="356"/>
        <end position="376"/>
    </location>
</feature>
<comment type="caution">
    <text evidence="10">The sequence shown here is derived from an EMBL/GenBank/DDBJ whole genome shotgun (WGS) entry which is preliminary data.</text>
</comment>
<evidence type="ECO:0000256" key="4">
    <source>
        <dbReference type="ARBA" id="ARBA00022475"/>
    </source>
</evidence>
<keyword evidence="3" id="KW-0813">Transport</keyword>
<feature type="transmembrane region" description="Helical" evidence="8">
    <location>
        <begin position="20"/>
        <end position="40"/>
    </location>
</feature>
<feature type="domain" description="ABC transmembrane type-2" evidence="9">
    <location>
        <begin position="153"/>
        <end position="377"/>
    </location>
</feature>
<dbReference type="InterPro" id="IPR051449">
    <property type="entry name" value="ABC-2_transporter_component"/>
</dbReference>
<accession>A0A9X1U3V4</accession>
<reference evidence="10" key="1">
    <citation type="submission" date="2021-09" db="EMBL/GenBank/DDBJ databases">
        <title>Genome of Aequorivita sp. strain F47161.</title>
        <authorList>
            <person name="Wang Y."/>
        </authorList>
    </citation>
    <scope>NUCLEOTIDE SEQUENCE</scope>
    <source>
        <strain evidence="10">F47161</strain>
    </source>
</reference>
<organism evidence="10 11">
    <name type="scientific">Aequorivita vitellina</name>
    <dbReference type="NCBI Taxonomy" id="2874475"/>
    <lineage>
        <taxon>Bacteria</taxon>
        <taxon>Pseudomonadati</taxon>
        <taxon>Bacteroidota</taxon>
        <taxon>Flavobacteriia</taxon>
        <taxon>Flavobacteriales</taxon>
        <taxon>Flavobacteriaceae</taxon>
        <taxon>Aequorivita</taxon>
    </lineage>
</organism>
<dbReference type="PROSITE" id="PS51012">
    <property type="entry name" value="ABC_TM2"/>
    <property type="match status" value="1"/>
</dbReference>
<gene>
    <name evidence="10" type="ORF">K8089_12930</name>
</gene>
<keyword evidence="11" id="KW-1185">Reference proteome</keyword>
<dbReference type="Pfam" id="PF12698">
    <property type="entry name" value="ABC2_membrane_3"/>
    <property type="match status" value="1"/>
</dbReference>
<feature type="transmembrane region" description="Helical" evidence="8">
    <location>
        <begin position="265"/>
        <end position="286"/>
    </location>
</feature>
<dbReference type="Gene3D" id="3.40.1710.10">
    <property type="entry name" value="abc type-2 transporter like domain"/>
    <property type="match status" value="1"/>
</dbReference>
<keyword evidence="7 8" id="KW-0472">Membrane</keyword>
<keyword evidence="5 8" id="KW-0812">Transmembrane</keyword>
<dbReference type="PANTHER" id="PTHR30294:SF46">
    <property type="entry name" value="ABC TRANSPORTER PERMEASE"/>
    <property type="match status" value="1"/>
</dbReference>
<evidence type="ECO:0000256" key="3">
    <source>
        <dbReference type="ARBA" id="ARBA00022448"/>
    </source>
</evidence>
<protein>
    <submittedName>
        <fullName evidence="10">ABC transporter permease</fullName>
    </submittedName>
</protein>
<evidence type="ECO:0000256" key="6">
    <source>
        <dbReference type="ARBA" id="ARBA00022989"/>
    </source>
</evidence>
<evidence type="ECO:0000313" key="10">
    <source>
        <dbReference type="EMBL" id="MCG2419928.1"/>
    </source>
</evidence>
<feature type="transmembrane region" description="Helical" evidence="8">
    <location>
        <begin position="183"/>
        <end position="208"/>
    </location>
</feature>
<evidence type="ECO:0000259" key="9">
    <source>
        <dbReference type="PROSITE" id="PS51012"/>
    </source>
</evidence>
<dbReference type="AlphaFoldDB" id="A0A9X1U3V4"/>
<dbReference type="EMBL" id="JAIRBA010000028">
    <property type="protein sequence ID" value="MCG2419928.1"/>
    <property type="molecule type" value="Genomic_DNA"/>
</dbReference>
<sequence length="394" mass="44042">MKKFIKLVKVEFKRIFSNNVLLAIFFGAPILYGFLFGYVYQQAKVVDLPIVIVDQDRSPTSDKIIDAFNDNEGLLVTDVRYSAGNLIDEMPIKQYAAVITLPSNFEADVFQKKHPEVRVDLNMANILNANTASKHIQSVLMTLNAGMEIESLKKQGMHPAQALSSYESFKINFNKLYNSTGNYVTFMLPGLLGGIMQQIIFLAMALVFSRDFEDGYFKKLIKESKSSLYHIALKATPFLLMLPIIWLAVGLFFPYFNIAANVFNFPMLALVILLTLASMAIGMLFSIAIPSQLKATELLMVISTPAFILSGFTWPTMAIPTAITNIAQFIPLTQFLSGFRKIAFYDGGLTSITPELGMLLLITAVSFILMVILLQVKIYRFGKKNKIVGNEIDE</sequence>